<keyword evidence="2" id="KW-0677">Repeat</keyword>
<feature type="chain" id="PRO_5008264047" evidence="3">
    <location>
        <begin position="20"/>
        <end position="418"/>
    </location>
</feature>
<keyword evidence="1" id="KW-0433">Leucine-rich repeat</keyword>
<dbReference type="PANTHER" id="PTHR24366:SF96">
    <property type="entry name" value="LEUCINE RICH REPEAT CONTAINING 53"/>
    <property type="match status" value="1"/>
</dbReference>
<dbReference type="PANTHER" id="PTHR24366">
    <property type="entry name" value="IG(IMMUNOGLOBULIN) AND LRR(LEUCINE RICH REPEAT) DOMAINS"/>
    <property type="match status" value="1"/>
</dbReference>
<evidence type="ECO:0000256" key="2">
    <source>
        <dbReference type="ARBA" id="ARBA00022737"/>
    </source>
</evidence>
<dbReference type="Proteomes" id="UP000053268">
    <property type="component" value="Unassembled WGS sequence"/>
</dbReference>
<dbReference type="AlphaFoldDB" id="A0A194Q571"/>
<keyword evidence="4" id="KW-0121">Carboxypeptidase</keyword>
<accession>A0A194Q571</accession>
<keyword evidence="4" id="KW-0645">Protease</keyword>
<organism evidence="4 5">
    <name type="scientific">Papilio xuthus</name>
    <name type="common">Asian swallowtail butterfly</name>
    <dbReference type="NCBI Taxonomy" id="66420"/>
    <lineage>
        <taxon>Eukaryota</taxon>
        <taxon>Metazoa</taxon>
        <taxon>Ecdysozoa</taxon>
        <taxon>Arthropoda</taxon>
        <taxon>Hexapoda</taxon>
        <taxon>Insecta</taxon>
        <taxon>Pterygota</taxon>
        <taxon>Neoptera</taxon>
        <taxon>Endopterygota</taxon>
        <taxon>Lepidoptera</taxon>
        <taxon>Glossata</taxon>
        <taxon>Ditrysia</taxon>
        <taxon>Papilionoidea</taxon>
        <taxon>Papilionidae</taxon>
        <taxon>Papilioninae</taxon>
        <taxon>Papilio</taxon>
    </lineage>
</organism>
<dbReference type="Pfam" id="PF13855">
    <property type="entry name" value="LRR_8"/>
    <property type="match status" value="2"/>
</dbReference>
<dbReference type="GO" id="GO:0004180">
    <property type="term" value="F:carboxypeptidase activity"/>
    <property type="evidence" value="ECO:0007669"/>
    <property type="project" value="UniProtKB-KW"/>
</dbReference>
<keyword evidence="5" id="KW-1185">Reference proteome</keyword>
<keyword evidence="4" id="KW-0378">Hydrolase</keyword>
<evidence type="ECO:0000313" key="5">
    <source>
        <dbReference type="Proteomes" id="UP000053268"/>
    </source>
</evidence>
<protein>
    <submittedName>
        <fullName evidence="4">Carboxypeptidase N subunit 2</fullName>
    </submittedName>
</protein>
<dbReference type="SUPFAM" id="SSF52058">
    <property type="entry name" value="L domain-like"/>
    <property type="match status" value="1"/>
</dbReference>
<evidence type="ECO:0000256" key="1">
    <source>
        <dbReference type="ARBA" id="ARBA00022614"/>
    </source>
</evidence>
<keyword evidence="3" id="KW-0732">Signal</keyword>
<dbReference type="SMART" id="SM00369">
    <property type="entry name" value="LRR_TYP"/>
    <property type="match status" value="10"/>
</dbReference>
<dbReference type="InterPro" id="IPR003591">
    <property type="entry name" value="Leu-rich_rpt_typical-subtyp"/>
</dbReference>
<name>A0A194Q571_PAPXU</name>
<feature type="signal peptide" evidence="3">
    <location>
        <begin position="1"/>
        <end position="19"/>
    </location>
</feature>
<dbReference type="EMBL" id="KQ459584">
    <property type="protein sequence ID" value="KPI98555.1"/>
    <property type="molecule type" value="Genomic_DNA"/>
</dbReference>
<dbReference type="FunFam" id="3.80.10.10:FF:001164">
    <property type="entry name" value="GH01279p"/>
    <property type="match status" value="1"/>
</dbReference>
<dbReference type="PROSITE" id="PS51450">
    <property type="entry name" value="LRR"/>
    <property type="match status" value="3"/>
</dbReference>
<dbReference type="Gene3D" id="3.80.10.10">
    <property type="entry name" value="Ribonuclease Inhibitor"/>
    <property type="match status" value="3"/>
</dbReference>
<gene>
    <name evidence="4" type="ORF">RR46_03707</name>
</gene>
<evidence type="ECO:0000256" key="3">
    <source>
        <dbReference type="SAM" id="SignalP"/>
    </source>
</evidence>
<reference evidence="4 5" key="1">
    <citation type="journal article" date="2015" name="Nat. Commun.">
        <title>Outbred genome sequencing and CRISPR/Cas9 gene editing in butterflies.</title>
        <authorList>
            <person name="Li X."/>
            <person name="Fan D."/>
            <person name="Zhang W."/>
            <person name="Liu G."/>
            <person name="Zhang L."/>
            <person name="Zhao L."/>
            <person name="Fang X."/>
            <person name="Chen L."/>
            <person name="Dong Y."/>
            <person name="Chen Y."/>
            <person name="Ding Y."/>
            <person name="Zhao R."/>
            <person name="Feng M."/>
            <person name="Zhu Y."/>
            <person name="Feng Y."/>
            <person name="Jiang X."/>
            <person name="Zhu D."/>
            <person name="Xiang H."/>
            <person name="Feng X."/>
            <person name="Li S."/>
            <person name="Wang J."/>
            <person name="Zhang G."/>
            <person name="Kronforst M.R."/>
            <person name="Wang W."/>
        </authorList>
    </citation>
    <scope>NUCLEOTIDE SEQUENCE [LARGE SCALE GENOMIC DNA]</scope>
    <source>
        <strain evidence="4">Ya'a_city_454_Px</strain>
        <tissue evidence="4">Whole body</tissue>
    </source>
</reference>
<dbReference type="InterPro" id="IPR001611">
    <property type="entry name" value="Leu-rich_rpt"/>
</dbReference>
<evidence type="ECO:0000313" key="4">
    <source>
        <dbReference type="EMBL" id="KPI98555.1"/>
    </source>
</evidence>
<dbReference type="STRING" id="66420.A0A194Q571"/>
<dbReference type="SMART" id="SM00364">
    <property type="entry name" value="LRR_BAC"/>
    <property type="match status" value="4"/>
</dbReference>
<sequence>MKESAWIAIWSMLFFIVNADIKCQFEDDGGMMFHMCNATGSSDNILRRGLVSDKRKTFHIILMQCKIIKIEQEAFYRLPALAILDLGENKIESLPIGVFDRLPSLSRLNLSYNLLTELPDNIFNHNTELSVIDLEGNKLHTLKPGLFDSLWRLSQLDLSHNMFTGKEIVPGIFERKRDISILSLSGNDMAEANFLSIMNNLNYLYMDGCSLKVVPNLATAENMKQLRHLSLASNEIKSIDDAMTFSKLKDVMKINLSKNQLEFIHKDVFKNLRYLEEIDLRYNKLTTLPVDMFQNIPKLYELKLSYNLLTDIPLNAFAGTELKRLSFDNNNITHLHENFLLKIEDAGLMLKIMHFGNNPWQCACLRELLREVKEMDVIYDTNTYDGKHPVCVTTKNFYCRRDAAAHDQFIRMYNENIR</sequence>
<proteinExistence type="predicted"/>
<dbReference type="InterPro" id="IPR032675">
    <property type="entry name" value="LRR_dom_sf"/>
</dbReference>